<dbReference type="RefSeq" id="WP_281802046.1">
    <property type="nucleotide sequence ID" value="NZ_BSEC01000001.1"/>
</dbReference>
<sequence length="172" mass="19018">MVDAAHARTEETVLVQRDWRADGGARRVRVTRADIHIARRFGGVNMRISVPVPAYRGVLLDLATGEDGAPCWRLLLAHRDRDLDVVLAETADETVAAADWAEWANWLGLPRLAAVEAEASAESDAPRLTPAPRRGASAVRRRRPQFLVRRKSGDAARLSAIFAGEREIICYE</sequence>
<protein>
    <submittedName>
        <fullName evidence="1">Uncharacterized protein</fullName>
    </submittedName>
</protein>
<accession>A0A9W6GTK2</accession>
<comment type="caution">
    <text evidence="1">The sequence shown here is derived from an EMBL/GenBank/DDBJ whole genome shotgun (WGS) entry which is preliminary data.</text>
</comment>
<dbReference type="EMBL" id="BSEC01000001">
    <property type="protein sequence ID" value="GLI92689.1"/>
    <property type="molecule type" value="Genomic_DNA"/>
</dbReference>
<keyword evidence="2" id="KW-1185">Reference proteome</keyword>
<dbReference type="InterPro" id="IPR046083">
    <property type="entry name" value="DUF6101"/>
</dbReference>
<dbReference type="Proteomes" id="UP001144323">
    <property type="component" value="Unassembled WGS sequence"/>
</dbReference>
<name>A0A9W6GTK2_9HYPH</name>
<organism evidence="1 2">
    <name type="scientific">Methylocystis echinoides</name>
    <dbReference type="NCBI Taxonomy" id="29468"/>
    <lineage>
        <taxon>Bacteria</taxon>
        <taxon>Pseudomonadati</taxon>
        <taxon>Pseudomonadota</taxon>
        <taxon>Alphaproteobacteria</taxon>
        <taxon>Hyphomicrobiales</taxon>
        <taxon>Methylocystaceae</taxon>
        <taxon>Methylocystis</taxon>
    </lineage>
</organism>
<proteinExistence type="predicted"/>
<dbReference type="AlphaFoldDB" id="A0A9W6GTK2"/>
<evidence type="ECO:0000313" key="1">
    <source>
        <dbReference type="EMBL" id="GLI92689.1"/>
    </source>
</evidence>
<reference evidence="1" key="1">
    <citation type="journal article" date="2023" name="Int. J. Syst. Evol. Microbiol.">
        <title>Methylocystis iwaonis sp. nov., a type II methane-oxidizing bacterium from surface soil of a rice paddy field in Japan, and emended description of the genus Methylocystis (ex Whittenbury et al. 1970) Bowman et al. 1993.</title>
        <authorList>
            <person name="Kaise H."/>
            <person name="Sawadogo J.B."/>
            <person name="Alam M.S."/>
            <person name="Ueno C."/>
            <person name="Dianou D."/>
            <person name="Shinjo R."/>
            <person name="Asakawa S."/>
        </authorList>
    </citation>
    <scope>NUCLEOTIDE SEQUENCE</scope>
    <source>
        <strain evidence="1">LMG27198</strain>
    </source>
</reference>
<evidence type="ECO:0000313" key="2">
    <source>
        <dbReference type="Proteomes" id="UP001144323"/>
    </source>
</evidence>
<dbReference type="Pfam" id="PF19596">
    <property type="entry name" value="DUF6101"/>
    <property type="match status" value="1"/>
</dbReference>
<gene>
    <name evidence="1" type="ORF">LMG27198_16810</name>
</gene>